<keyword evidence="11" id="KW-1185">Reference proteome</keyword>
<comment type="subcellular location">
    <subcellularLocation>
        <location evidence="1">Cell inner membrane</location>
        <topology evidence="1">Single-pass membrane protein</topology>
    </subcellularLocation>
</comment>
<dbReference type="Pfam" id="PF02698">
    <property type="entry name" value="DUF218"/>
    <property type="match status" value="1"/>
</dbReference>
<keyword evidence="2" id="KW-1003">Cell membrane</keyword>
<keyword evidence="5 8" id="KW-1133">Transmembrane helix</keyword>
<sequence length="217" mass="24689">MKKVINRGKKLLLGLAGLALLVFLIANLWIILATKSSINFQTKNLPENDVAIVLGTSKKLISGDQNPYFRTRIETAYRLFESGKVKHFLLSGDNRTKYYNEPADMQKALIEKGVPDSLITLDFAGLRTLDSIVRCKEIFGQSKFTIVTQKFHAHRALFISQYYNIDAVAFIAPSPPLEFSWKVKVREMLARPLAILDLYVFGKEPKHRGKQEFIEVK</sequence>
<evidence type="ECO:0000256" key="1">
    <source>
        <dbReference type="ARBA" id="ARBA00004377"/>
    </source>
</evidence>
<proteinExistence type="predicted"/>
<evidence type="ECO:0000256" key="8">
    <source>
        <dbReference type="SAM" id="Phobius"/>
    </source>
</evidence>
<dbReference type="CDD" id="cd06259">
    <property type="entry name" value="YdcF-like"/>
    <property type="match status" value="1"/>
</dbReference>
<dbReference type="InterPro" id="IPR003848">
    <property type="entry name" value="DUF218"/>
</dbReference>
<evidence type="ECO:0000313" key="11">
    <source>
        <dbReference type="Proteomes" id="UP001172083"/>
    </source>
</evidence>
<evidence type="ECO:0000259" key="9">
    <source>
        <dbReference type="Pfam" id="PF02698"/>
    </source>
</evidence>
<reference evidence="10" key="1">
    <citation type="submission" date="2023-06" db="EMBL/GenBank/DDBJ databases">
        <title>Genomic of Agaribacillus aureum.</title>
        <authorList>
            <person name="Wang G."/>
        </authorList>
    </citation>
    <scope>NUCLEOTIDE SEQUENCE</scope>
    <source>
        <strain evidence="10">BMA12</strain>
    </source>
</reference>
<evidence type="ECO:0000256" key="5">
    <source>
        <dbReference type="ARBA" id="ARBA00022989"/>
    </source>
</evidence>
<keyword evidence="3" id="KW-0997">Cell inner membrane</keyword>
<evidence type="ECO:0000313" key="10">
    <source>
        <dbReference type="EMBL" id="MDN5216750.1"/>
    </source>
</evidence>
<comment type="function">
    <text evidence="7">Participates in the barrier function of the cell envelope.</text>
</comment>
<feature type="domain" description="DUF218" evidence="9">
    <location>
        <begin position="49"/>
        <end position="172"/>
    </location>
</feature>
<dbReference type="InterPro" id="IPR051599">
    <property type="entry name" value="Cell_Envelope_Assoc"/>
</dbReference>
<feature type="transmembrane region" description="Helical" evidence="8">
    <location>
        <begin position="12"/>
        <end position="32"/>
    </location>
</feature>
<comment type="caution">
    <text evidence="10">The sequence shown here is derived from an EMBL/GenBank/DDBJ whole genome shotgun (WGS) entry which is preliminary data.</text>
</comment>
<keyword evidence="6 8" id="KW-0472">Membrane</keyword>
<evidence type="ECO:0000256" key="6">
    <source>
        <dbReference type="ARBA" id="ARBA00023136"/>
    </source>
</evidence>
<evidence type="ECO:0000256" key="3">
    <source>
        <dbReference type="ARBA" id="ARBA00022519"/>
    </source>
</evidence>
<protein>
    <submittedName>
        <fullName evidence="10">ElyC/SanA/YdcF family protein</fullName>
    </submittedName>
</protein>
<evidence type="ECO:0000256" key="7">
    <source>
        <dbReference type="ARBA" id="ARBA00037355"/>
    </source>
</evidence>
<dbReference type="EMBL" id="JAUJEB010000010">
    <property type="protein sequence ID" value="MDN5216750.1"/>
    <property type="molecule type" value="Genomic_DNA"/>
</dbReference>
<evidence type="ECO:0000256" key="2">
    <source>
        <dbReference type="ARBA" id="ARBA00022475"/>
    </source>
</evidence>
<evidence type="ECO:0000256" key="4">
    <source>
        <dbReference type="ARBA" id="ARBA00022692"/>
    </source>
</evidence>
<organism evidence="10 11">
    <name type="scientific">Agaribacillus aureus</name>
    <dbReference type="NCBI Taxonomy" id="3051825"/>
    <lineage>
        <taxon>Bacteria</taxon>
        <taxon>Pseudomonadati</taxon>
        <taxon>Bacteroidota</taxon>
        <taxon>Cytophagia</taxon>
        <taxon>Cytophagales</taxon>
        <taxon>Splendidivirgaceae</taxon>
        <taxon>Agaribacillus</taxon>
    </lineage>
</organism>
<dbReference type="PANTHER" id="PTHR30336">
    <property type="entry name" value="INNER MEMBRANE PROTEIN, PROBABLE PERMEASE"/>
    <property type="match status" value="1"/>
</dbReference>
<gene>
    <name evidence="10" type="ORF">QQ020_32065</name>
</gene>
<dbReference type="Proteomes" id="UP001172083">
    <property type="component" value="Unassembled WGS sequence"/>
</dbReference>
<dbReference type="PANTHER" id="PTHR30336:SF0">
    <property type="entry name" value="PROTEIN SANA"/>
    <property type="match status" value="1"/>
</dbReference>
<name>A0ABT8LG27_9BACT</name>
<keyword evidence="4 8" id="KW-0812">Transmembrane</keyword>
<dbReference type="RefSeq" id="WP_346762088.1">
    <property type="nucleotide sequence ID" value="NZ_JAUJEB010000010.1"/>
</dbReference>
<accession>A0ABT8LG27</accession>